<feature type="chain" id="PRO_5005212438" description="Lipoprotein" evidence="1">
    <location>
        <begin position="32"/>
        <end position="56"/>
    </location>
</feature>
<reference evidence="2 3" key="1">
    <citation type="journal article" date="2016" name="PLoS ONE">
        <title>Complete Genome Sequence and Comparative Genomics of a Novel Myxobacterium Myxococcus hansupus.</title>
        <authorList>
            <person name="Sharma G."/>
            <person name="Narwani T."/>
            <person name="Subramanian S."/>
        </authorList>
    </citation>
    <scope>NUCLEOTIDE SEQUENCE [LARGE SCALE GENOMIC DNA]</scope>
    <source>
        <strain evidence="3">mixupus</strain>
    </source>
</reference>
<keyword evidence="3" id="KW-1185">Reference proteome</keyword>
<feature type="signal peptide" evidence="1">
    <location>
        <begin position="1"/>
        <end position="31"/>
    </location>
</feature>
<evidence type="ECO:0000256" key="1">
    <source>
        <dbReference type="SAM" id="SignalP"/>
    </source>
</evidence>
<proteinExistence type="predicted"/>
<dbReference type="AlphaFoldDB" id="A0A0H4X7W5"/>
<sequence>MTARKHLRIAVVLTAAAAVLGLGVVMTPATASAEDCQPPCWKHPITGELICGTPCP</sequence>
<evidence type="ECO:0008006" key="4">
    <source>
        <dbReference type="Google" id="ProtNLM"/>
    </source>
</evidence>
<dbReference type="EMBL" id="CP012109">
    <property type="protein sequence ID" value="AKQ69998.1"/>
    <property type="molecule type" value="Genomic_DNA"/>
</dbReference>
<evidence type="ECO:0000313" key="2">
    <source>
        <dbReference type="EMBL" id="AKQ69998.1"/>
    </source>
</evidence>
<evidence type="ECO:0000313" key="3">
    <source>
        <dbReference type="Proteomes" id="UP000009026"/>
    </source>
</evidence>
<keyword evidence="1" id="KW-0732">Signal</keyword>
<dbReference type="KEGG" id="mym:A176_006910"/>
<accession>A0A0H4X7W5</accession>
<dbReference type="PATRIC" id="fig|1297742.4.peg.7009"/>
<dbReference type="Proteomes" id="UP000009026">
    <property type="component" value="Chromosome"/>
</dbReference>
<protein>
    <recommendedName>
        <fullName evidence="4">Lipoprotein</fullName>
    </recommendedName>
</protein>
<name>A0A0H4X7W5_9BACT</name>
<organism evidence="2 3">
    <name type="scientific">Pseudomyxococcus hansupus</name>
    <dbReference type="NCBI Taxonomy" id="1297742"/>
    <lineage>
        <taxon>Bacteria</taxon>
        <taxon>Pseudomonadati</taxon>
        <taxon>Myxococcota</taxon>
        <taxon>Myxococcia</taxon>
        <taxon>Myxococcales</taxon>
        <taxon>Cystobacterineae</taxon>
        <taxon>Myxococcaceae</taxon>
        <taxon>Pseudomyxococcus</taxon>
    </lineage>
</organism>
<gene>
    <name evidence="2" type="ORF">A176_006910</name>
</gene>
<dbReference type="RefSeq" id="WP_002637725.1">
    <property type="nucleotide sequence ID" value="NZ_CP012109.1"/>
</dbReference>